<dbReference type="eggNOG" id="COG0189">
    <property type="taxonomic scope" value="Bacteria"/>
</dbReference>
<accession>A6G8Y5</accession>
<dbReference type="EMBL" id="ABCS01000042">
    <property type="protein sequence ID" value="EDM77671.1"/>
    <property type="molecule type" value="Genomic_DNA"/>
</dbReference>
<proteinExistence type="predicted"/>
<protein>
    <recommendedName>
        <fullName evidence="3">ATP-grasp domain-containing protein</fullName>
    </recommendedName>
</protein>
<dbReference type="Proteomes" id="UP000005801">
    <property type="component" value="Unassembled WGS sequence"/>
</dbReference>
<sequence>MSGAAPRALPLVLIGNPLNRRVVDFCAAARERGWPRPVVVGHHELLSVLELLERMHGGDPAEALAEHLEAAGAPVGQDAFVRIDSAGEDTEVERALLRLGWPAIQRDEAARVDSLDPLTLARMEDRHGQILAPRQRHLGFERYLDALEGALASQPRWRVLNPIADLRVLFDKRALSQRYADRGVPVTDAIRGEALAAIDHPDALREAMVERRWPSVYVKLSSGSSASCLALFRHIPSHIHRGRSRRGPPEMALTTVARSGEARFNSLRLQRLEQRERVDELLGWLLSQGAQIERAHPKLRLNGRSCDLRVLTVDGEPSFVVVRTSRHPITNLHLGGQRGDLDALEAALPPRAWDAAMATCARAAAQHDTFHLGVDLLFEAGGEPHRVVEANAFGDLLPRLERDGLSVYAYQLAQLERRLAG</sequence>
<dbReference type="STRING" id="391625.PPSIR1_14000"/>
<evidence type="ECO:0008006" key="3">
    <source>
        <dbReference type="Google" id="ProtNLM"/>
    </source>
</evidence>
<organism evidence="1 2">
    <name type="scientific">Plesiocystis pacifica SIR-1</name>
    <dbReference type="NCBI Taxonomy" id="391625"/>
    <lineage>
        <taxon>Bacteria</taxon>
        <taxon>Pseudomonadati</taxon>
        <taxon>Myxococcota</taxon>
        <taxon>Polyangia</taxon>
        <taxon>Nannocystales</taxon>
        <taxon>Nannocystaceae</taxon>
        <taxon>Plesiocystis</taxon>
    </lineage>
</organism>
<dbReference type="RefSeq" id="WP_006973180.1">
    <property type="nucleotide sequence ID" value="NZ_ABCS01000042.1"/>
</dbReference>
<evidence type="ECO:0000313" key="1">
    <source>
        <dbReference type="EMBL" id="EDM77671.1"/>
    </source>
</evidence>
<dbReference type="OrthoDB" id="9789963at2"/>
<dbReference type="AlphaFoldDB" id="A6G8Y5"/>
<comment type="caution">
    <text evidence="1">The sequence shown here is derived from an EMBL/GenBank/DDBJ whole genome shotgun (WGS) entry which is preliminary data.</text>
</comment>
<reference evidence="1 2" key="1">
    <citation type="submission" date="2007-06" db="EMBL/GenBank/DDBJ databases">
        <authorList>
            <person name="Shimkets L."/>
            <person name="Ferriera S."/>
            <person name="Johnson J."/>
            <person name="Kravitz S."/>
            <person name="Beeson K."/>
            <person name="Sutton G."/>
            <person name="Rogers Y.-H."/>
            <person name="Friedman R."/>
            <person name="Frazier M."/>
            <person name="Venter J.C."/>
        </authorList>
    </citation>
    <scope>NUCLEOTIDE SEQUENCE [LARGE SCALE GENOMIC DNA]</scope>
    <source>
        <strain evidence="1 2">SIR-1</strain>
    </source>
</reference>
<dbReference type="NCBIfam" id="NF038074">
    <property type="entry name" value="fam_STM4014"/>
    <property type="match status" value="1"/>
</dbReference>
<keyword evidence="2" id="KW-1185">Reference proteome</keyword>
<dbReference type="InterPro" id="IPR047778">
    <property type="entry name" value="STM4014-like"/>
</dbReference>
<dbReference type="SUPFAM" id="SSF56059">
    <property type="entry name" value="Glutathione synthetase ATP-binding domain-like"/>
    <property type="match status" value="1"/>
</dbReference>
<dbReference type="Gene3D" id="3.30.470.20">
    <property type="entry name" value="ATP-grasp fold, B domain"/>
    <property type="match status" value="1"/>
</dbReference>
<name>A6G8Y5_9BACT</name>
<evidence type="ECO:0000313" key="2">
    <source>
        <dbReference type="Proteomes" id="UP000005801"/>
    </source>
</evidence>
<gene>
    <name evidence="1" type="ORF">PPSIR1_14000</name>
</gene>